<dbReference type="Proteomes" id="UP000646827">
    <property type="component" value="Unassembled WGS sequence"/>
</dbReference>
<dbReference type="AlphaFoldDB" id="A0A8H7VT48"/>
<dbReference type="OrthoDB" id="2429891at2759"/>
<evidence type="ECO:0000313" key="3">
    <source>
        <dbReference type="Proteomes" id="UP000646827"/>
    </source>
</evidence>
<evidence type="ECO:0000256" key="1">
    <source>
        <dbReference type="SAM" id="MobiDB-lite"/>
    </source>
</evidence>
<name>A0A8H7VT48_9FUNG</name>
<keyword evidence="3" id="KW-1185">Reference proteome</keyword>
<feature type="non-terminal residue" evidence="2">
    <location>
        <position position="1"/>
    </location>
</feature>
<feature type="region of interest" description="Disordered" evidence="1">
    <location>
        <begin position="239"/>
        <end position="266"/>
    </location>
</feature>
<protein>
    <submittedName>
        <fullName evidence="2">Uncharacterized protein</fullName>
    </submittedName>
</protein>
<reference evidence="2 3" key="1">
    <citation type="submission" date="2020-12" db="EMBL/GenBank/DDBJ databases">
        <title>Metabolic potential, ecology and presence of endohyphal bacteria is reflected in genomic diversity of Mucoromycotina.</title>
        <authorList>
            <person name="Muszewska A."/>
            <person name="Okrasinska A."/>
            <person name="Steczkiewicz K."/>
            <person name="Drgas O."/>
            <person name="Orlowska M."/>
            <person name="Perlinska-Lenart U."/>
            <person name="Aleksandrzak-Piekarczyk T."/>
            <person name="Szatraj K."/>
            <person name="Zielenkiewicz U."/>
            <person name="Pilsyk S."/>
            <person name="Malc E."/>
            <person name="Mieczkowski P."/>
            <person name="Kruszewska J.S."/>
            <person name="Biernat P."/>
            <person name="Pawlowska J."/>
        </authorList>
    </citation>
    <scope>NUCLEOTIDE SEQUENCE [LARGE SCALE GENOMIC DNA]</scope>
    <source>
        <strain evidence="2 3">CBS 142.35</strain>
    </source>
</reference>
<comment type="caution">
    <text evidence="2">The sequence shown here is derived from an EMBL/GenBank/DDBJ whole genome shotgun (WGS) entry which is preliminary data.</text>
</comment>
<feature type="compositionally biased region" description="Basic and acidic residues" evidence="1">
    <location>
        <begin position="239"/>
        <end position="250"/>
    </location>
</feature>
<feature type="compositionally biased region" description="Low complexity" evidence="1">
    <location>
        <begin position="36"/>
        <end position="69"/>
    </location>
</feature>
<evidence type="ECO:0000313" key="2">
    <source>
        <dbReference type="EMBL" id="KAG2226134.1"/>
    </source>
</evidence>
<organism evidence="2 3">
    <name type="scientific">Circinella minor</name>
    <dbReference type="NCBI Taxonomy" id="1195481"/>
    <lineage>
        <taxon>Eukaryota</taxon>
        <taxon>Fungi</taxon>
        <taxon>Fungi incertae sedis</taxon>
        <taxon>Mucoromycota</taxon>
        <taxon>Mucoromycotina</taxon>
        <taxon>Mucoromycetes</taxon>
        <taxon>Mucorales</taxon>
        <taxon>Lichtheimiaceae</taxon>
        <taxon>Circinella</taxon>
    </lineage>
</organism>
<sequence>MISKIYRIPGRNIVSRSLITTQQTVTTNRFYSSYRNNDPNSNGSSSNSSNKDNDQTNQVPTTQQQPTEQDAVVREQLSFMPVVNMPEAEFAHNAFFSLHRPLLGLSSDEERPFFTSTTTSRQHQHQHGPNKIQKMLGLEQPKDEEAAFNAEDEELSQYLMNLRPFEPPQSFDGKDATTSINNNMSAEDDETVVTLSFDDGHSAYDEIEAIHMDQSMPIFYMPDSDEVVDYLTAMQDKIQQRQQREAKESNTIEQEENGRKRGSNRPIIHAATFAEARKRTMWIQQYRQRTRRQRSISMIDRKQT</sequence>
<dbReference type="EMBL" id="JAEPRB010000020">
    <property type="protein sequence ID" value="KAG2226134.1"/>
    <property type="molecule type" value="Genomic_DNA"/>
</dbReference>
<accession>A0A8H7VT48</accession>
<feature type="region of interest" description="Disordered" evidence="1">
    <location>
        <begin position="30"/>
        <end position="69"/>
    </location>
</feature>
<gene>
    <name evidence="2" type="ORF">INT45_011751</name>
</gene>
<proteinExistence type="predicted"/>